<proteinExistence type="predicted"/>
<gene>
    <name evidence="1" type="ORF">CYMTET_39936</name>
</gene>
<accession>A0AAE0C934</accession>
<organism evidence="1 2">
    <name type="scientific">Cymbomonas tetramitiformis</name>
    <dbReference type="NCBI Taxonomy" id="36881"/>
    <lineage>
        <taxon>Eukaryota</taxon>
        <taxon>Viridiplantae</taxon>
        <taxon>Chlorophyta</taxon>
        <taxon>Pyramimonadophyceae</taxon>
        <taxon>Pyramimonadales</taxon>
        <taxon>Pyramimonadaceae</taxon>
        <taxon>Cymbomonas</taxon>
    </lineage>
</organism>
<protein>
    <submittedName>
        <fullName evidence="1">Uncharacterized protein</fullName>
    </submittedName>
</protein>
<reference evidence="1 2" key="1">
    <citation type="journal article" date="2015" name="Genome Biol. Evol.">
        <title>Comparative Genomics of a Bacterivorous Green Alga Reveals Evolutionary Causalities and Consequences of Phago-Mixotrophic Mode of Nutrition.</title>
        <authorList>
            <person name="Burns J.A."/>
            <person name="Paasch A."/>
            <person name="Narechania A."/>
            <person name="Kim E."/>
        </authorList>
    </citation>
    <scope>NUCLEOTIDE SEQUENCE [LARGE SCALE GENOMIC DNA]</scope>
    <source>
        <strain evidence="1 2">PLY_AMNH</strain>
    </source>
</reference>
<dbReference type="EMBL" id="LGRX02026547">
    <property type="protein sequence ID" value="KAK3250696.1"/>
    <property type="molecule type" value="Genomic_DNA"/>
</dbReference>
<keyword evidence="2" id="KW-1185">Reference proteome</keyword>
<comment type="caution">
    <text evidence="1">The sequence shown here is derived from an EMBL/GenBank/DDBJ whole genome shotgun (WGS) entry which is preliminary data.</text>
</comment>
<dbReference type="AlphaFoldDB" id="A0AAE0C934"/>
<dbReference type="Proteomes" id="UP001190700">
    <property type="component" value="Unassembled WGS sequence"/>
</dbReference>
<evidence type="ECO:0000313" key="2">
    <source>
        <dbReference type="Proteomes" id="UP001190700"/>
    </source>
</evidence>
<dbReference type="Gene3D" id="3.30.70.260">
    <property type="match status" value="1"/>
</dbReference>
<name>A0AAE0C934_9CHLO</name>
<sequence>MLFVRRACGNELLRCLRPSRYLASQTAPSSLFSTLSAERLNLSVAKDVSTSATRTEQLRSFSTSLQPFSRQPSKLTGVLTVRCADQIGIVSVVTSCIAAKHGRIRTVDPFLGK</sequence>
<evidence type="ECO:0000313" key="1">
    <source>
        <dbReference type="EMBL" id="KAK3250696.1"/>
    </source>
</evidence>